<feature type="compositionally biased region" description="Pro residues" evidence="1">
    <location>
        <begin position="762"/>
        <end position="772"/>
    </location>
</feature>
<feature type="region of interest" description="Disordered" evidence="1">
    <location>
        <begin position="244"/>
        <end position="286"/>
    </location>
</feature>
<feature type="compositionally biased region" description="Pro residues" evidence="1">
    <location>
        <begin position="786"/>
        <end position="795"/>
    </location>
</feature>
<proteinExistence type="predicted"/>
<feature type="compositionally biased region" description="Low complexity" evidence="1">
    <location>
        <begin position="818"/>
        <end position="832"/>
    </location>
</feature>
<dbReference type="AlphaFoldDB" id="A0AAV2Q6T1"/>
<feature type="compositionally biased region" description="Pro residues" evidence="1">
    <location>
        <begin position="806"/>
        <end position="817"/>
    </location>
</feature>
<feature type="region of interest" description="Disordered" evidence="1">
    <location>
        <begin position="739"/>
        <end position="832"/>
    </location>
</feature>
<evidence type="ECO:0000256" key="1">
    <source>
        <dbReference type="SAM" id="MobiDB-lite"/>
    </source>
</evidence>
<dbReference type="EMBL" id="CAXKWB010003459">
    <property type="protein sequence ID" value="CAL4069319.1"/>
    <property type="molecule type" value="Genomic_DNA"/>
</dbReference>
<sequence length="1020" mass="115275">MLHPVEVAQQVAQPIEVSRLIPQSVEVSQQKHQPLEMSQQMLQPVELSQQIPQHVETYQPIPNSIEGPQFEREDLQKINEKYGVTTKVINYLQKNLETFHCIKCQTHICYSPQLISYWYKIYKNFRLQCDVCINHEVNEPNHAFAFHCCLKKKVKICFFCNFICDSSKAFHEHKNNSDHYNNLHKVLKILQKKYVFEISQIEVAKHPVVIQQSQSKSSNPIQIPSQLAVSQQPNSQMTLLSQLNSPSDLQQHSSLQQPPSQLRSLLQQATTHHIQTPSHQSTTLIQSHLQKPTPQFQSLLQQPKSKIQTDLQQSKTQIQPHLQKPKAQREPILQQARKIDILQKAVTKTGLSQNPTSNQPPASNPYLLHNQTNDHSLHTKSLGIQQMRTQLVSQSLPLQPHTPKHLKTPQPVITIHYPPQKHPKPHQPSILKETTEPIGISKHLIPQQSPTLHPLSQPLTILPSQSTLNRPGPSKSLEGLGAIMQERQEQNQQEGSLQRIRIALMEYKSLKEQEKPIQHKSQAQQEQNLQIQHNQQIIPVQQQTHLNSQLIQKQINLNPLNVDSQQHHHHRYVQSQTFNHPPPTYQRAIKLINKNHLQNKQIQQQHLKQQHNLHQHQIQHQHQKLNSNEGKISTTCHYQKQITAKAWGQQKQNQTNILQSKNNASNQVRSVLMNQNLQSFHDDVVPAPEEADILFDRLADQSQFEEAPPASGASATPHEPSQTSAELYKASPYIDISSDEELLEPPDPPSTPLFPLPQWHYPQPPTPAPSTPTPSITVPATLAPSTPAPSTPAPSTPASSTSAPSTPVPSTPIPSTPAPSTNAPSTPTPTLTALPIPASLKMSHATIWEPDTTPLPSRTPFTPAPSVGLNKIKIIVGKSESAGIDIVKVSDKSKDEIEICNTQQIKHIQSVPTLQLQCEDEAESGWNIRIEETYHIDETFELNNTSQKSQKFLETQSSINSHKKVNKPLTRIGNKNELCKEGDLFPECISTSIVSQKNMIRKKMPNLKPLKIHTQMIKRK</sequence>
<feature type="compositionally biased region" description="Low complexity" evidence="1">
    <location>
        <begin position="773"/>
        <end position="785"/>
    </location>
</feature>
<feature type="compositionally biased region" description="Polar residues" evidence="1">
    <location>
        <begin position="269"/>
        <end position="286"/>
    </location>
</feature>
<feature type="compositionally biased region" description="Low complexity" evidence="1">
    <location>
        <begin position="796"/>
        <end position="805"/>
    </location>
</feature>
<keyword evidence="3" id="KW-1185">Reference proteome</keyword>
<accession>A0AAV2Q6T1</accession>
<reference evidence="2 3" key="1">
    <citation type="submission" date="2024-05" db="EMBL/GenBank/DDBJ databases">
        <authorList>
            <person name="Wallberg A."/>
        </authorList>
    </citation>
    <scope>NUCLEOTIDE SEQUENCE [LARGE SCALE GENOMIC DNA]</scope>
</reference>
<feature type="compositionally biased region" description="Pro residues" evidence="1">
    <location>
        <begin position="745"/>
        <end position="755"/>
    </location>
</feature>
<evidence type="ECO:0008006" key="4">
    <source>
        <dbReference type="Google" id="ProtNLM"/>
    </source>
</evidence>
<feature type="compositionally biased region" description="Low complexity" evidence="1">
    <location>
        <begin position="245"/>
        <end position="268"/>
    </location>
</feature>
<protein>
    <recommendedName>
        <fullName evidence="4">C2H2-type domain-containing protein</fullName>
    </recommendedName>
</protein>
<feature type="non-terminal residue" evidence="2">
    <location>
        <position position="1020"/>
    </location>
</feature>
<name>A0AAV2Q6T1_MEGNR</name>
<feature type="compositionally biased region" description="Polar residues" evidence="1">
    <location>
        <begin position="302"/>
        <end position="320"/>
    </location>
</feature>
<comment type="caution">
    <text evidence="2">The sequence shown here is derived from an EMBL/GenBank/DDBJ whole genome shotgun (WGS) entry which is preliminary data.</text>
</comment>
<evidence type="ECO:0000313" key="2">
    <source>
        <dbReference type="EMBL" id="CAL4069319.1"/>
    </source>
</evidence>
<organism evidence="2 3">
    <name type="scientific">Meganyctiphanes norvegica</name>
    <name type="common">Northern krill</name>
    <name type="synonym">Thysanopoda norvegica</name>
    <dbReference type="NCBI Taxonomy" id="48144"/>
    <lineage>
        <taxon>Eukaryota</taxon>
        <taxon>Metazoa</taxon>
        <taxon>Ecdysozoa</taxon>
        <taxon>Arthropoda</taxon>
        <taxon>Crustacea</taxon>
        <taxon>Multicrustacea</taxon>
        <taxon>Malacostraca</taxon>
        <taxon>Eumalacostraca</taxon>
        <taxon>Eucarida</taxon>
        <taxon>Euphausiacea</taxon>
        <taxon>Euphausiidae</taxon>
        <taxon>Meganyctiphanes</taxon>
    </lineage>
</organism>
<gene>
    <name evidence="2" type="ORF">MNOR_LOCUS7740</name>
</gene>
<evidence type="ECO:0000313" key="3">
    <source>
        <dbReference type="Proteomes" id="UP001497623"/>
    </source>
</evidence>
<feature type="region of interest" description="Disordered" evidence="1">
    <location>
        <begin position="702"/>
        <end position="725"/>
    </location>
</feature>
<feature type="region of interest" description="Disordered" evidence="1">
    <location>
        <begin position="302"/>
        <end position="329"/>
    </location>
</feature>
<dbReference type="Proteomes" id="UP001497623">
    <property type="component" value="Unassembled WGS sequence"/>
</dbReference>